<dbReference type="EMBL" id="JARJCM010000002">
    <property type="protein sequence ID" value="KAJ7046883.1"/>
    <property type="molecule type" value="Genomic_DNA"/>
</dbReference>
<sequence>MSQNVTYDDRDSTLQYSPGWFRTGTYNATSVGETGTLASSLITSGVNVTFVFPTPATEFFYFGMKRCCGGSYLICIDCDPNNRQFETIDAVDRTDNGQNPPVVLYSRKFDQPGVHEVILLNQPDSAFNGNSEITLDKFLLTIPDPAAIQSESPSKSLPILPLNTSPATALPQSSSSSKSTSRYLVPLLLGILGGLALLLSLVGIWLFVRRKYRRPVQNEETVSNLGDSESLWGPSSRFTSLTFPATTISTSAMREQDAGRIFENYPLPEDTLPPEYGQVFNPAARRPPSLPQSFSSSDSSAPPPLPKAMQ</sequence>
<evidence type="ECO:0000313" key="3">
    <source>
        <dbReference type="EMBL" id="KAJ7046883.1"/>
    </source>
</evidence>
<accession>A0AAD6XC22</accession>
<reference evidence="3" key="1">
    <citation type="submission" date="2023-03" db="EMBL/GenBank/DDBJ databases">
        <title>Massive genome expansion in bonnet fungi (Mycena s.s.) driven by repeated elements and novel gene families across ecological guilds.</title>
        <authorList>
            <consortium name="Lawrence Berkeley National Laboratory"/>
            <person name="Harder C.B."/>
            <person name="Miyauchi S."/>
            <person name="Viragh M."/>
            <person name="Kuo A."/>
            <person name="Thoen E."/>
            <person name="Andreopoulos B."/>
            <person name="Lu D."/>
            <person name="Skrede I."/>
            <person name="Drula E."/>
            <person name="Henrissat B."/>
            <person name="Morin E."/>
            <person name="Kohler A."/>
            <person name="Barry K."/>
            <person name="LaButti K."/>
            <person name="Morin E."/>
            <person name="Salamov A."/>
            <person name="Lipzen A."/>
            <person name="Mereny Z."/>
            <person name="Hegedus B."/>
            <person name="Baldrian P."/>
            <person name="Stursova M."/>
            <person name="Weitz H."/>
            <person name="Taylor A."/>
            <person name="Grigoriev I.V."/>
            <person name="Nagy L.G."/>
            <person name="Martin F."/>
            <person name="Kauserud H."/>
        </authorList>
    </citation>
    <scope>NUCLEOTIDE SEQUENCE</scope>
    <source>
        <strain evidence="3">CBHHK200</strain>
    </source>
</reference>
<organism evidence="3 4">
    <name type="scientific">Mycena alexandri</name>
    <dbReference type="NCBI Taxonomy" id="1745969"/>
    <lineage>
        <taxon>Eukaryota</taxon>
        <taxon>Fungi</taxon>
        <taxon>Dikarya</taxon>
        <taxon>Basidiomycota</taxon>
        <taxon>Agaricomycotina</taxon>
        <taxon>Agaricomycetes</taxon>
        <taxon>Agaricomycetidae</taxon>
        <taxon>Agaricales</taxon>
        <taxon>Marasmiineae</taxon>
        <taxon>Mycenaceae</taxon>
        <taxon>Mycena</taxon>
    </lineage>
</organism>
<protein>
    <submittedName>
        <fullName evidence="3">Uncharacterized protein</fullName>
    </submittedName>
</protein>
<evidence type="ECO:0000256" key="1">
    <source>
        <dbReference type="SAM" id="MobiDB-lite"/>
    </source>
</evidence>
<gene>
    <name evidence="3" type="ORF">C8F04DRAFT_1062023</name>
</gene>
<feature type="transmembrane region" description="Helical" evidence="2">
    <location>
        <begin position="183"/>
        <end position="208"/>
    </location>
</feature>
<feature type="region of interest" description="Disordered" evidence="1">
    <location>
        <begin position="273"/>
        <end position="310"/>
    </location>
</feature>
<keyword evidence="2" id="KW-0812">Transmembrane</keyword>
<proteinExistence type="predicted"/>
<feature type="compositionally biased region" description="Low complexity" evidence="1">
    <location>
        <begin position="291"/>
        <end position="300"/>
    </location>
</feature>
<name>A0AAD6XC22_9AGAR</name>
<evidence type="ECO:0000313" key="4">
    <source>
        <dbReference type="Proteomes" id="UP001218188"/>
    </source>
</evidence>
<feature type="compositionally biased region" description="Pro residues" evidence="1">
    <location>
        <begin position="301"/>
        <end position="310"/>
    </location>
</feature>
<keyword evidence="2" id="KW-0472">Membrane</keyword>
<dbReference type="Proteomes" id="UP001218188">
    <property type="component" value="Unassembled WGS sequence"/>
</dbReference>
<keyword evidence="2" id="KW-1133">Transmembrane helix</keyword>
<evidence type="ECO:0000256" key="2">
    <source>
        <dbReference type="SAM" id="Phobius"/>
    </source>
</evidence>
<comment type="caution">
    <text evidence="3">The sequence shown here is derived from an EMBL/GenBank/DDBJ whole genome shotgun (WGS) entry which is preliminary data.</text>
</comment>
<keyword evidence="4" id="KW-1185">Reference proteome</keyword>
<dbReference type="AlphaFoldDB" id="A0AAD6XC22"/>